<dbReference type="Proteomes" id="UP000293483">
    <property type="component" value="Unassembled WGS sequence"/>
</dbReference>
<feature type="transmembrane region" description="Helical" evidence="10">
    <location>
        <begin position="386"/>
        <end position="408"/>
    </location>
</feature>
<evidence type="ECO:0000256" key="10">
    <source>
        <dbReference type="HAMAP-Rule" id="MF_02078"/>
    </source>
</evidence>
<evidence type="ECO:0000256" key="9">
    <source>
        <dbReference type="ARBA" id="ARBA00061532"/>
    </source>
</evidence>
<feature type="transmembrane region" description="Helical" evidence="10">
    <location>
        <begin position="313"/>
        <end position="337"/>
    </location>
</feature>
<dbReference type="InterPro" id="IPR051050">
    <property type="entry name" value="Lipid_II_flippase_MurJ/MviN"/>
</dbReference>
<feature type="transmembrane region" description="Helical" evidence="10">
    <location>
        <begin position="161"/>
        <end position="179"/>
    </location>
</feature>
<feature type="transmembrane region" description="Helical" evidence="10">
    <location>
        <begin position="87"/>
        <end position="114"/>
    </location>
</feature>
<feature type="transmembrane region" description="Helical" evidence="10">
    <location>
        <begin position="349"/>
        <end position="374"/>
    </location>
</feature>
<name>A0A4V2DPW8_9GAMM</name>
<dbReference type="CDD" id="cd13123">
    <property type="entry name" value="MATE_MurJ_like"/>
    <property type="match status" value="1"/>
</dbReference>
<dbReference type="GO" id="GO:0071555">
    <property type="term" value="P:cell wall organization"/>
    <property type="evidence" value="ECO:0007669"/>
    <property type="project" value="UniProtKB-UniRule"/>
</dbReference>
<protein>
    <recommendedName>
        <fullName evidence="10">Probable lipid II flippase MurJ</fullName>
    </recommendedName>
</protein>
<dbReference type="GO" id="GO:0005886">
    <property type="term" value="C:plasma membrane"/>
    <property type="evidence" value="ECO:0007669"/>
    <property type="project" value="UniProtKB-SubCell"/>
</dbReference>
<dbReference type="GO" id="GO:0034204">
    <property type="term" value="P:lipid translocation"/>
    <property type="evidence" value="ECO:0007669"/>
    <property type="project" value="TreeGrafter"/>
</dbReference>
<feature type="transmembrane region" description="Helical" evidence="10">
    <location>
        <begin position="274"/>
        <end position="292"/>
    </location>
</feature>
<dbReference type="EMBL" id="SGSU01000004">
    <property type="protein sequence ID" value="RZG68304.1"/>
    <property type="molecule type" value="Genomic_DNA"/>
</dbReference>
<feature type="transmembrane region" description="Helical" evidence="10">
    <location>
        <begin position="448"/>
        <end position="468"/>
    </location>
</feature>
<comment type="caution">
    <text evidence="12">The sequence shown here is derived from an EMBL/GenBank/DDBJ whole genome shotgun (WGS) entry which is preliminary data.</text>
</comment>
<gene>
    <name evidence="10 12" type="primary">murJ</name>
    <name evidence="12" type="ORF">EXE25_04415</name>
</gene>
<evidence type="ECO:0000256" key="6">
    <source>
        <dbReference type="ARBA" id="ARBA00022989"/>
    </source>
</evidence>
<dbReference type="PIRSF" id="PIRSF002869">
    <property type="entry name" value="MviN"/>
    <property type="match status" value="1"/>
</dbReference>
<feature type="transmembrane region" description="Helical" evidence="10">
    <location>
        <begin position="185"/>
        <end position="203"/>
    </location>
</feature>
<keyword evidence="6 10" id="KW-1133">Transmembrane helix</keyword>
<dbReference type="GO" id="GO:0009252">
    <property type="term" value="P:peptidoglycan biosynthetic process"/>
    <property type="evidence" value="ECO:0007669"/>
    <property type="project" value="UniProtKB-UniRule"/>
</dbReference>
<organism evidence="12 13">
    <name type="scientific">Acinetobacter bouvetii</name>
    <dbReference type="NCBI Taxonomy" id="202951"/>
    <lineage>
        <taxon>Bacteria</taxon>
        <taxon>Pseudomonadati</taxon>
        <taxon>Pseudomonadota</taxon>
        <taxon>Gammaproteobacteria</taxon>
        <taxon>Moraxellales</taxon>
        <taxon>Moraxellaceae</taxon>
        <taxon>Acinetobacter</taxon>
    </lineage>
</organism>
<accession>A0A4V2DPW8</accession>
<evidence type="ECO:0000313" key="12">
    <source>
        <dbReference type="EMBL" id="RZG68304.1"/>
    </source>
</evidence>
<dbReference type="GO" id="GO:0015648">
    <property type="term" value="F:lipid-linked peptidoglycan transporter activity"/>
    <property type="evidence" value="ECO:0007669"/>
    <property type="project" value="UniProtKB-UniRule"/>
</dbReference>
<evidence type="ECO:0000256" key="2">
    <source>
        <dbReference type="ARBA" id="ARBA00022475"/>
    </source>
</evidence>
<keyword evidence="3 10" id="KW-0812">Transmembrane</keyword>
<dbReference type="PRINTS" id="PR01806">
    <property type="entry name" value="VIRFACTRMVIN"/>
</dbReference>
<dbReference type="AlphaFoldDB" id="A0A4V2DPW8"/>
<feature type="transmembrane region" description="Helical" evidence="10">
    <location>
        <begin position="232"/>
        <end position="254"/>
    </location>
</feature>
<evidence type="ECO:0000313" key="13">
    <source>
        <dbReference type="Proteomes" id="UP000293483"/>
    </source>
</evidence>
<keyword evidence="10" id="KW-0997">Cell inner membrane</keyword>
<dbReference type="InterPro" id="IPR004268">
    <property type="entry name" value="MurJ"/>
</dbReference>
<dbReference type="GO" id="GO:0008360">
    <property type="term" value="P:regulation of cell shape"/>
    <property type="evidence" value="ECO:0007669"/>
    <property type="project" value="UniProtKB-UniRule"/>
</dbReference>
<dbReference type="PANTHER" id="PTHR47019:SF1">
    <property type="entry name" value="LIPID II FLIPPASE MURJ"/>
    <property type="match status" value="1"/>
</dbReference>
<comment type="function">
    <text evidence="8 10 11">Involved in peptidoglycan biosynthesis. Transports lipid-linked peptidoglycan precursors from the inner to the outer leaflet of the cytoplasmic membrane.</text>
</comment>
<keyword evidence="4 10" id="KW-0133">Cell shape</keyword>
<dbReference type="UniPathway" id="UPA00219"/>
<evidence type="ECO:0000256" key="3">
    <source>
        <dbReference type="ARBA" id="ARBA00022692"/>
    </source>
</evidence>
<feature type="transmembrane region" description="Helical" evidence="10">
    <location>
        <begin position="134"/>
        <end position="154"/>
    </location>
</feature>
<evidence type="ECO:0000256" key="7">
    <source>
        <dbReference type="ARBA" id="ARBA00023136"/>
    </source>
</evidence>
<dbReference type="STRING" id="202951.GCA_001485025_01958"/>
<keyword evidence="10 11" id="KW-0813">Transport</keyword>
<evidence type="ECO:0000256" key="11">
    <source>
        <dbReference type="PIRNR" id="PIRNR002869"/>
    </source>
</evidence>
<dbReference type="NCBIfam" id="TIGR01695">
    <property type="entry name" value="murJ_mviN"/>
    <property type="match status" value="1"/>
</dbReference>
<reference evidence="12 13" key="1">
    <citation type="submission" date="2019-02" db="EMBL/GenBank/DDBJ databases">
        <title>The Batch Genome Submission of Acinetobacter spp. strains.</title>
        <authorList>
            <person name="Qin J."/>
            <person name="Hu Y."/>
            <person name="Ye H."/>
            <person name="Wei L."/>
            <person name="Feng Y."/>
            <person name="Zong Z."/>
        </authorList>
    </citation>
    <scope>NUCLEOTIDE SEQUENCE [LARGE SCALE GENOMIC DNA]</scope>
    <source>
        <strain evidence="12 13">WCHABo060081</strain>
    </source>
</reference>
<comment type="similarity">
    <text evidence="9 10 11">Belongs to the MurJ/MviN family.</text>
</comment>
<proteinExistence type="inferred from homology"/>
<evidence type="ECO:0000256" key="4">
    <source>
        <dbReference type="ARBA" id="ARBA00022960"/>
    </source>
</evidence>
<keyword evidence="7 10" id="KW-0472">Membrane</keyword>
<dbReference type="PANTHER" id="PTHR47019">
    <property type="entry name" value="LIPID II FLIPPASE MURJ"/>
    <property type="match status" value="1"/>
</dbReference>
<comment type="subcellular location">
    <subcellularLocation>
        <location evidence="10">Cell inner membrane</location>
        <topology evidence="10">Multi-pass membrane protein</topology>
    </subcellularLocation>
    <subcellularLocation>
        <location evidence="1">Cell membrane</location>
        <topology evidence="1">Multi-pass membrane protein</topology>
    </subcellularLocation>
</comment>
<keyword evidence="5 10" id="KW-0573">Peptidoglycan synthesis</keyword>
<dbReference type="Pfam" id="PF03023">
    <property type="entry name" value="MurJ"/>
    <property type="match status" value="1"/>
</dbReference>
<dbReference type="HAMAP" id="MF_02078">
    <property type="entry name" value="MurJ_MviN"/>
    <property type="match status" value="1"/>
</dbReference>
<evidence type="ECO:0000256" key="5">
    <source>
        <dbReference type="ARBA" id="ARBA00022984"/>
    </source>
</evidence>
<feature type="transmembrane region" description="Helical" evidence="10">
    <location>
        <begin position="414"/>
        <end position="436"/>
    </location>
</feature>
<sequence length="513" mass="56634">MALWRSTVIVSAMTMLSRILGLVRDIVLLNVFGAGKDFDTFVVAFRIPNFFRRLFAEGAFSQAFIPVLTEYKTGRTHAEVQILISRVFGCLTTFMSALTFVAMVAAPAIIYIYAPGFHDDPEKFALATDMFRLTIPYLLFMSLTAFASSILNSYGSFTSPAFSPVLLNLAMIAGAVWLTPYMAEPIMALGWAVLIAGILQLAVQIPELWNKKLLIPPKVDFKHEGVERIMKLMLPALFGVSVTQINLLLNTIWASFMQDGSVSWLYSAERMTELPLGLIGVAIGTVILPSLSARHAEQDQAKFRGMIDWAARVIMLVGIPASIALFMLSTPIIQALFQRGEFTLEDTQMTALALQCMSAGVISFMLIKVFAPGFYAQQDTKTPVRVGLMAVAANAILNVVFIGFFKLIDWHAEHMALALASSGSALVNAGMLYFYLHKRNIFRFGAHWKKLALQFALANIAMIATLWYGLTWYNGEVSQWIRVAEVIGLCVVGIAAYGIALIASGFRPRHLRP</sequence>
<comment type="pathway">
    <text evidence="10">Cell wall biogenesis; peptidoglycan biosynthesis.</text>
</comment>
<keyword evidence="2 10" id="KW-1003">Cell membrane</keyword>
<feature type="transmembrane region" description="Helical" evidence="10">
    <location>
        <begin position="480"/>
        <end position="503"/>
    </location>
</feature>
<keyword evidence="10 11" id="KW-0961">Cell wall biogenesis/degradation</keyword>
<evidence type="ECO:0000256" key="8">
    <source>
        <dbReference type="ARBA" id="ARBA00060041"/>
    </source>
</evidence>
<evidence type="ECO:0000256" key="1">
    <source>
        <dbReference type="ARBA" id="ARBA00004651"/>
    </source>
</evidence>